<feature type="transmembrane region" description="Helical" evidence="1">
    <location>
        <begin position="87"/>
        <end position="106"/>
    </location>
</feature>
<evidence type="ECO:0000256" key="1">
    <source>
        <dbReference type="SAM" id="Phobius"/>
    </source>
</evidence>
<dbReference type="InterPro" id="IPR039447">
    <property type="entry name" value="UreH-like_TM_dom"/>
</dbReference>
<evidence type="ECO:0000313" key="4">
    <source>
        <dbReference type="Proteomes" id="UP000005096"/>
    </source>
</evidence>
<dbReference type="AlphaFoldDB" id="E3CWN0"/>
<organism evidence="3 4">
    <name type="scientific">Aminomonas paucivorans DSM 12260</name>
    <dbReference type="NCBI Taxonomy" id="584708"/>
    <lineage>
        <taxon>Bacteria</taxon>
        <taxon>Thermotogati</taxon>
        <taxon>Synergistota</taxon>
        <taxon>Synergistia</taxon>
        <taxon>Synergistales</taxon>
        <taxon>Synergistaceae</taxon>
        <taxon>Aminomonas</taxon>
    </lineage>
</organism>
<reference evidence="3 4" key="1">
    <citation type="journal article" date="2010" name="Stand. Genomic Sci.">
        <title>Non-contiguous finished genome sequence of Aminomonas paucivorans type strain (GLU-3).</title>
        <authorList>
            <person name="Pitluck S."/>
            <person name="Yasawong M."/>
            <person name="Held B."/>
            <person name="Lapidus A."/>
            <person name="Nolan M."/>
            <person name="Copeland A."/>
            <person name="Lucas S."/>
            <person name="Del Rio T.G."/>
            <person name="Tice H."/>
            <person name="Cheng J.F."/>
            <person name="Chertkov O."/>
            <person name="Goodwin L."/>
            <person name="Tapia R."/>
            <person name="Han C."/>
            <person name="Liolios K."/>
            <person name="Ivanova N."/>
            <person name="Mavromatis K."/>
            <person name="Ovchinnikova G."/>
            <person name="Pati A."/>
            <person name="Chen A."/>
            <person name="Palaniappan K."/>
            <person name="Land M."/>
            <person name="Hauser L."/>
            <person name="Chang Y.J."/>
            <person name="Jeffries C.D."/>
            <person name="Pukall R."/>
            <person name="Spring S."/>
            <person name="Rohde M."/>
            <person name="Sikorski J."/>
            <person name="Goker M."/>
            <person name="Woyke T."/>
            <person name="Bristow J."/>
            <person name="Eisen J.A."/>
            <person name="Markowitz V."/>
            <person name="Hugenholtz P."/>
            <person name="Kyrpides N.C."/>
            <person name="Klenk H.P."/>
        </authorList>
    </citation>
    <scope>NUCLEOTIDE SEQUENCE [LARGE SCALE GENOMIC DNA]</scope>
    <source>
        <strain evidence="3 4">DSM 12260</strain>
    </source>
</reference>
<keyword evidence="1" id="KW-1133">Transmembrane helix</keyword>
<dbReference type="PaxDb" id="584708-Apau_0097"/>
<sequence>MGPEAGPLLLGGWFGVLCSLSPCPLASNLAALGLIARKADAPREALSRALWYTLGRSLAYAALGWILSLGVLKVWRVSWLLQRTMPFVAGPLLVLLGLAMLGLVPLPSPGIPGASEAGNRLLGRGSAGAFGLGVLLALTFCPISAALFFGSLLPLSAGSALPLGVCAAFGVGSALPVAASGVALAAGTAGVASRFARLRSLEVWGRRLTAGIFLGAGCYLMAKTLGG</sequence>
<evidence type="ECO:0000259" key="2">
    <source>
        <dbReference type="Pfam" id="PF13386"/>
    </source>
</evidence>
<keyword evidence="1 3" id="KW-0812">Transmembrane</keyword>
<accession>E3CWN0</accession>
<feature type="transmembrane region" description="Helical" evidence="1">
    <location>
        <begin position="12"/>
        <end position="36"/>
    </location>
</feature>
<dbReference type="eggNOG" id="COG4232">
    <property type="taxonomic scope" value="Bacteria"/>
</dbReference>
<feature type="transmembrane region" description="Helical" evidence="1">
    <location>
        <begin position="57"/>
        <end position="75"/>
    </location>
</feature>
<proteinExistence type="predicted"/>
<name>E3CWN0_9BACT</name>
<keyword evidence="1" id="KW-0472">Membrane</keyword>
<dbReference type="Pfam" id="PF13386">
    <property type="entry name" value="DsbD_2"/>
    <property type="match status" value="1"/>
</dbReference>
<feature type="transmembrane region" description="Helical" evidence="1">
    <location>
        <begin position="204"/>
        <end position="222"/>
    </location>
</feature>
<feature type="transmembrane region" description="Helical" evidence="1">
    <location>
        <begin position="161"/>
        <end position="192"/>
    </location>
</feature>
<dbReference type="EMBL" id="CM001022">
    <property type="protein sequence ID" value="EFQ22535.1"/>
    <property type="molecule type" value="Genomic_DNA"/>
</dbReference>
<gene>
    <name evidence="3" type="ORF">Apau_0097</name>
</gene>
<feature type="domain" description="Urease accessory protein UreH-like transmembrane" evidence="2">
    <location>
        <begin position="15"/>
        <end position="198"/>
    </location>
</feature>
<keyword evidence="4" id="KW-1185">Reference proteome</keyword>
<dbReference type="STRING" id="584708.Apau_0097"/>
<dbReference type="NCBIfam" id="NF040495">
    <property type="entry name" value="tranport_ArsG"/>
    <property type="match status" value="1"/>
</dbReference>
<dbReference type="OrthoDB" id="43562at2"/>
<dbReference type="Proteomes" id="UP000005096">
    <property type="component" value="Chromosome"/>
</dbReference>
<evidence type="ECO:0000313" key="3">
    <source>
        <dbReference type="EMBL" id="EFQ22535.1"/>
    </source>
</evidence>
<protein>
    <submittedName>
        <fullName evidence="3">Cytochrome c biogenesis protein, transmembrane region</fullName>
    </submittedName>
</protein>
<feature type="transmembrane region" description="Helical" evidence="1">
    <location>
        <begin position="127"/>
        <end position="149"/>
    </location>
</feature>
<dbReference type="HOGENOM" id="CLU_087516_1_0_0"/>
<dbReference type="RefSeq" id="WP_006299675.1">
    <property type="nucleotide sequence ID" value="NZ_CM001022.1"/>
</dbReference>